<name>A0ABX0YD09_9PSED</name>
<organism evidence="1 2">
    <name type="scientific">Pseudomonas quercus</name>
    <dbReference type="NCBI Taxonomy" id="2722792"/>
    <lineage>
        <taxon>Bacteria</taxon>
        <taxon>Pseudomonadati</taxon>
        <taxon>Pseudomonadota</taxon>
        <taxon>Gammaproteobacteria</taxon>
        <taxon>Pseudomonadales</taxon>
        <taxon>Pseudomonadaceae</taxon>
        <taxon>Pseudomonas</taxon>
    </lineage>
</organism>
<reference evidence="1 2" key="1">
    <citation type="submission" date="2020-03" db="EMBL/GenBank/DDBJ databases">
        <authorList>
            <person name="Wang L."/>
            <person name="He N."/>
            <person name="Li Y."/>
            <person name="Fang Y."/>
            <person name="Zhang F."/>
        </authorList>
    </citation>
    <scope>NUCLEOTIDE SEQUENCE [LARGE SCALE GENOMIC DNA]</scope>
    <source>
        <strain evidence="2">hsmgli-8</strain>
    </source>
</reference>
<accession>A0ABX0YD09</accession>
<evidence type="ECO:0000313" key="2">
    <source>
        <dbReference type="Proteomes" id="UP000746535"/>
    </source>
</evidence>
<sequence>MTSQNRTFFENALLHELKKIEGAEGVSIAASKNKLKFKWEKKVVADIFFQHLARTDAYVLGGLVYGGPIFDHSSQFTPPYKSNLPNDSCYSFTSSGEKDNRFCRAFGGSTNTPNVSSAENVCINIRKVLEEFYVPSFINRIVPGKRTMEDILIFPEDYAYPAVFIFASAALKPEIFNEEVFKAAVSNKKVIKNERFDIALLSRLMPS</sequence>
<dbReference type="EMBL" id="JAAVJI010000004">
    <property type="protein sequence ID" value="NJP01244.1"/>
    <property type="molecule type" value="Genomic_DNA"/>
</dbReference>
<dbReference type="RefSeq" id="WP_168083807.1">
    <property type="nucleotide sequence ID" value="NZ_JAAVJI010000004.1"/>
</dbReference>
<gene>
    <name evidence="1" type="ORF">HBH25_10250</name>
</gene>
<comment type="caution">
    <text evidence="1">The sequence shown here is derived from an EMBL/GenBank/DDBJ whole genome shotgun (WGS) entry which is preliminary data.</text>
</comment>
<evidence type="ECO:0008006" key="3">
    <source>
        <dbReference type="Google" id="ProtNLM"/>
    </source>
</evidence>
<protein>
    <recommendedName>
        <fullName evidence="3">DUF3786 domain-containing protein</fullName>
    </recommendedName>
</protein>
<proteinExistence type="predicted"/>
<keyword evidence="2" id="KW-1185">Reference proteome</keyword>
<evidence type="ECO:0000313" key="1">
    <source>
        <dbReference type="EMBL" id="NJP01244.1"/>
    </source>
</evidence>
<dbReference type="Proteomes" id="UP000746535">
    <property type="component" value="Unassembled WGS sequence"/>
</dbReference>